<accession>A0ABR2EC95</accession>
<dbReference type="Proteomes" id="UP001472677">
    <property type="component" value="Unassembled WGS sequence"/>
</dbReference>
<name>A0ABR2EC95_9ROSI</name>
<feature type="compositionally biased region" description="Low complexity" evidence="1">
    <location>
        <begin position="18"/>
        <end position="38"/>
    </location>
</feature>
<reference evidence="2 3" key="1">
    <citation type="journal article" date="2024" name="G3 (Bethesda)">
        <title>Genome assembly of Hibiscus sabdariffa L. provides insights into metabolisms of medicinal natural products.</title>
        <authorList>
            <person name="Kim T."/>
        </authorList>
    </citation>
    <scope>NUCLEOTIDE SEQUENCE [LARGE SCALE GENOMIC DNA]</scope>
    <source>
        <strain evidence="2">TK-2024</strain>
        <tissue evidence="2">Old leaves</tissue>
    </source>
</reference>
<feature type="compositionally biased region" description="Basic and acidic residues" evidence="1">
    <location>
        <begin position="1"/>
        <end position="12"/>
    </location>
</feature>
<protein>
    <submittedName>
        <fullName evidence="2">Uncharacterized protein</fullName>
    </submittedName>
</protein>
<proteinExistence type="predicted"/>
<sequence>MGTLIEPRENPNHDQTNLPVGDPSDPLGGGSLLHLGGSMVHSPPCPMLDRPSSPLDQNDLPSSKRVKSTLDLFADSIGVDELRWFSDIVEEDDEMSLSDEGGMFEQGSVRC</sequence>
<dbReference type="EMBL" id="JBBPBM010000016">
    <property type="protein sequence ID" value="KAK8557737.1"/>
    <property type="molecule type" value="Genomic_DNA"/>
</dbReference>
<keyword evidence="3" id="KW-1185">Reference proteome</keyword>
<feature type="region of interest" description="Disordered" evidence="1">
    <location>
        <begin position="1"/>
        <end position="64"/>
    </location>
</feature>
<organism evidence="2 3">
    <name type="scientific">Hibiscus sabdariffa</name>
    <name type="common">roselle</name>
    <dbReference type="NCBI Taxonomy" id="183260"/>
    <lineage>
        <taxon>Eukaryota</taxon>
        <taxon>Viridiplantae</taxon>
        <taxon>Streptophyta</taxon>
        <taxon>Embryophyta</taxon>
        <taxon>Tracheophyta</taxon>
        <taxon>Spermatophyta</taxon>
        <taxon>Magnoliopsida</taxon>
        <taxon>eudicotyledons</taxon>
        <taxon>Gunneridae</taxon>
        <taxon>Pentapetalae</taxon>
        <taxon>rosids</taxon>
        <taxon>malvids</taxon>
        <taxon>Malvales</taxon>
        <taxon>Malvaceae</taxon>
        <taxon>Malvoideae</taxon>
        <taxon>Hibiscus</taxon>
    </lineage>
</organism>
<gene>
    <name evidence="2" type="ORF">V6N12_009963</name>
</gene>
<evidence type="ECO:0000256" key="1">
    <source>
        <dbReference type="SAM" id="MobiDB-lite"/>
    </source>
</evidence>
<evidence type="ECO:0000313" key="3">
    <source>
        <dbReference type="Proteomes" id="UP001472677"/>
    </source>
</evidence>
<evidence type="ECO:0000313" key="2">
    <source>
        <dbReference type="EMBL" id="KAK8557737.1"/>
    </source>
</evidence>
<comment type="caution">
    <text evidence="2">The sequence shown here is derived from an EMBL/GenBank/DDBJ whole genome shotgun (WGS) entry which is preliminary data.</text>
</comment>